<keyword evidence="2" id="KW-1185">Reference proteome</keyword>
<reference evidence="1 2" key="2">
    <citation type="journal article" date="2022" name="Mol. Ecol. Resour.">
        <title>The genomes of chicory, endive, great burdock and yacon provide insights into Asteraceae paleo-polyploidization history and plant inulin production.</title>
        <authorList>
            <person name="Fan W."/>
            <person name="Wang S."/>
            <person name="Wang H."/>
            <person name="Wang A."/>
            <person name="Jiang F."/>
            <person name="Liu H."/>
            <person name="Zhao H."/>
            <person name="Xu D."/>
            <person name="Zhang Y."/>
        </authorList>
    </citation>
    <scope>NUCLEOTIDE SEQUENCE [LARGE SCALE GENOMIC DNA]</scope>
    <source>
        <strain evidence="2">cv. Niubang</strain>
    </source>
</reference>
<proteinExistence type="predicted"/>
<sequence>METSKLHQQLPQWTAQVSLSLLRRLPPSCLLHSCLAFISLSFVYKEPAARGCCSCPSLSIIMSAMEMKETALIWARQHCVHLLLLFFK</sequence>
<organism evidence="1 2">
    <name type="scientific">Arctium lappa</name>
    <name type="common">Greater burdock</name>
    <name type="synonym">Lappa major</name>
    <dbReference type="NCBI Taxonomy" id="4217"/>
    <lineage>
        <taxon>Eukaryota</taxon>
        <taxon>Viridiplantae</taxon>
        <taxon>Streptophyta</taxon>
        <taxon>Embryophyta</taxon>
        <taxon>Tracheophyta</taxon>
        <taxon>Spermatophyta</taxon>
        <taxon>Magnoliopsida</taxon>
        <taxon>eudicotyledons</taxon>
        <taxon>Gunneridae</taxon>
        <taxon>Pentapetalae</taxon>
        <taxon>asterids</taxon>
        <taxon>campanulids</taxon>
        <taxon>Asterales</taxon>
        <taxon>Asteraceae</taxon>
        <taxon>Carduoideae</taxon>
        <taxon>Cardueae</taxon>
        <taxon>Arctiinae</taxon>
        <taxon>Arctium</taxon>
    </lineage>
</organism>
<dbReference type="EMBL" id="CM042057">
    <property type="protein sequence ID" value="KAI3692561.1"/>
    <property type="molecule type" value="Genomic_DNA"/>
</dbReference>
<comment type="caution">
    <text evidence="1">The sequence shown here is derived from an EMBL/GenBank/DDBJ whole genome shotgun (WGS) entry which is preliminary data.</text>
</comment>
<evidence type="ECO:0000313" key="2">
    <source>
        <dbReference type="Proteomes" id="UP001055879"/>
    </source>
</evidence>
<accession>A0ACB8Z5B0</accession>
<dbReference type="Proteomes" id="UP001055879">
    <property type="component" value="Linkage Group LG11"/>
</dbReference>
<name>A0ACB8Z5B0_ARCLA</name>
<protein>
    <submittedName>
        <fullName evidence="1">Uncharacterized protein</fullName>
    </submittedName>
</protein>
<gene>
    <name evidence="1" type="ORF">L6452_32378</name>
</gene>
<reference evidence="2" key="1">
    <citation type="journal article" date="2022" name="Mol. Ecol. Resour.">
        <title>The genomes of chicory, endive, great burdock and yacon provide insights into Asteraceae palaeo-polyploidization history and plant inulin production.</title>
        <authorList>
            <person name="Fan W."/>
            <person name="Wang S."/>
            <person name="Wang H."/>
            <person name="Wang A."/>
            <person name="Jiang F."/>
            <person name="Liu H."/>
            <person name="Zhao H."/>
            <person name="Xu D."/>
            <person name="Zhang Y."/>
        </authorList>
    </citation>
    <scope>NUCLEOTIDE SEQUENCE [LARGE SCALE GENOMIC DNA]</scope>
    <source>
        <strain evidence="2">cv. Niubang</strain>
    </source>
</reference>
<evidence type="ECO:0000313" key="1">
    <source>
        <dbReference type="EMBL" id="KAI3692561.1"/>
    </source>
</evidence>